<dbReference type="GO" id="GO:0005737">
    <property type="term" value="C:cytoplasm"/>
    <property type="evidence" value="ECO:0007669"/>
    <property type="project" value="TreeGrafter"/>
</dbReference>
<keyword evidence="4" id="KW-1185">Reference proteome</keyword>
<dbReference type="Gene3D" id="3.40.50.720">
    <property type="entry name" value="NAD(P)-binding Rossmann-like Domain"/>
    <property type="match status" value="1"/>
</dbReference>
<dbReference type="InterPro" id="IPR013328">
    <property type="entry name" value="6PGD_dom2"/>
</dbReference>
<proteinExistence type="predicted"/>
<protein>
    <recommendedName>
        <fullName evidence="5">2-dehydropantoate 2-reductase</fullName>
    </recommendedName>
</protein>
<dbReference type="Gene3D" id="1.10.1040.10">
    <property type="entry name" value="N-(1-d-carboxylethyl)-l-norvaline Dehydrogenase, domain 2"/>
    <property type="match status" value="1"/>
</dbReference>
<evidence type="ECO:0000259" key="2">
    <source>
        <dbReference type="Pfam" id="PF08546"/>
    </source>
</evidence>
<dbReference type="EMBL" id="BDGU01000022">
    <property type="protein sequence ID" value="GAV99994.1"/>
    <property type="molecule type" value="Genomic_DNA"/>
</dbReference>
<feature type="domain" description="Ketopantoate reductase N-terminal" evidence="1">
    <location>
        <begin position="5"/>
        <end position="169"/>
    </location>
</feature>
<dbReference type="Pfam" id="PF02558">
    <property type="entry name" value="ApbA"/>
    <property type="match status" value="1"/>
</dbReference>
<gene>
    <name evidence="3" type="ORF">LENED_001484</name>
</gene>
<dbReference type="PANTHER" id="PTHR21708">
    <property type="entry name" value="PROBABLE 2-DEHYDROPANTOATE 2-REDUCTASE"/>
    <property type="match status" value="1"/>
</dbReference>
<evidence type="ECO:0000313" key="4">
    <source>
        <dbReference type="Proteomes" id="UP000188533"/>
    </source>
</evidence>
<dbReference type="Pfam" id="PF08546">
    <property type="entry name" value="ApbA_C"/>
    <property type="match status" value="1"/>
</dbReference>
<name>A0A1Q3DYC1_LENED</name>
<dbReference type="SUPFAM" id="SSF48179">
    <property type="entry name" value="6-phosphogluconate dehydrogenase C-terminal domain-like"/>
    <property type="match status" value="1"/>
</dbReference>
<evidence type="ECO:0000259" key="1">
    <source>
        <dbReference type="Pfam" id="PF02558"/>
    </source>
</evidence>
<reference evidence="3 4" key="1">
    <citation type="submission" date="2016-08" db="EMBL/GenBank/DDBJ databases">
        <authorList>
            <consortium name="Lentinula edodes genome sequencing consortium"/>
            <person name="Sakamoto Y."/>
            <person name="Nakade K."/>
            <person name="Sato S."/>
            <person name="Yoshida Y."/>
            <person name="Miyazaki K."/>
            <person name="Natsume S."/>
            <person name="Konno N."/>
        </authorList>
    </citation>
    <scope>NUCLEOTIDE SEQUENCE [LARGE SCALE GENOMIC DNA]</scope>
    <source>
        <strain evidence="3 4">NBRC 111202</strain>
    </source>
</reference>
<feature type="domain" description="Ketopantoate reductase C-terminal" evidence="2">
    <location>
        <begin position="206"/>
        <end position="353"/>
    </location>
</feature>
<evidence type="ECO:0008006" key="5">
    <source>
        <dbReference type="Google" id="ProtNLM"/>
    </source>
</evidence>
<dbReference type="PANTHER" id="PTHR21708:SF43">
    <property type="entry name" value="KETOPANTOATE REDUCTASE C-TERMINAL DOMAIN-CONTAINING PROTEIN"/>
    <property type="match status" value="1"/>
</dbReference>
<organism evidence="3 4">
    <name type="scientific">Lentinula edodes</name>
    <name type="common">Shiitake mushroom</name>
    <name type="synonym">Lentinus edodes</name>
    <dbReference type="NCBI Taxonomy" id="5353"/>
    <lineage>
        <taxon>Eukaryota</taxon>
        <taxon>Fungi</taxon>
        <taxon>Dikarya</taxon>
        <taxon>Basidiomycota</taxon>
        <taxon>Agaricomycotina</taxon>
        <taxon>Agaricomycetes</taxon>
        <taxon>Agaricomycetidae</taxon>
        <taxon>Agaricales</taxon>
        <taxon>Marasmiineae</taxon>
        <taxon>Omphalotaceae</taxon>
        <taxon>Lentinula</taxon>
    </lineage>
</organism>
<dbReference type="InterPro" id="IPR013332">
    <property type="entry name" value="KPR_N"/>
</dbReference>
<dbReference type="InterPro" id="IPR013752">
    <property type="entry name" value="KPA_reductase"/>
</dbReference>
<dbReference type="AlphaFoldDB" id="A0A1Q3DYC1"/>
<reference evidence="3 4" key="2">
    <citation type="submission" date="2017-02" db="EMBL/GenBank/DDBJ databases">
        <title>A genome survey and senescence transcriptome analysis in Lentinula edodes.</title>
        <authorList>
            <person name="Sakamoto Y."/>
            <person name="Nakade K."/>
            <person name="Sato S."/>
            <person name="Yoshida Y."/>
            <person name="Miyazaki K."/>
            <person name="Natsume S."/>
            <person name="Konno N."/>
        </authorList>
    </citation>
    <scope>NUCLEOTIDE SEQUENCE [LARGE SCALE GENOMIC DNA]</scope>
    <source>
        <strain evidence="3 4">NBRC 111202</strain>
    </source>
</reference>
<evidence type="ECO:0000313" key="3">
    <source>
        <dbReference type="EMBL" id="GAV99994.1"/>
    </source>
</evidence>
<dbReference type="Proteomes" id="UP000188533">
    <property type="component" value="Unassembled WGS sequence"/>
</dbReference>
<dbReference type="InterPro" id="IPR051402">
    <property type="entry name" value="KPR-Related"/>
</dbReference>
<dbReference type="InterPro" id="IPR008927">
    <property type="entry name" value="6-PGluconate_DH-like_C_sf"/>
</dbReference>
<accession>A0A1Q3DYC1</accession>
<comment type="caution">
    <text evidence="3">The sequence shown here is derived from an EMBL/GenBank/DDBJ whole genome shotgun (WGS) entry which is preliminary data.</text>
</comment>
<sequence>MTQEILVVGFGAVGAIYAYSLHRTDKVRLTVVARGNYELIKEHGMYIKSQRFGNVEAWKPHRVVNSISSAADRQYSHVILSTKCVPEVIKTPDLLKPLISSPYCDQFQQPVYVLLQNGLNIEVDLYRAIKALGKPEEPVIINTGVYVFANLISANVVEHGPFARLDIGIYRPHDYTTMVNSPAEQQVLEGLKELFHNVDINIYPEIQRKKFAKNMLNIAYAACACLTRCSLTSLFRPPPTNVPYEPYLDPVTADRVNLYTRKWIKDILDECVRLGRAMGFPDSEDGLPSSIVENSMKTSEKNYSGPDSNHNPSTLLDIEKGAPIEVEVIWGETVRLAKERNVDVPRIEMASTLRNKLRIELHDIALFQFHSLSQSPAAITFPSPRPLSSPIIIQSGTGTPDQ</sequence>